<accession>A0ABU8AYC1</accession>
<gene>
    <name evidence="1" type="ORF">QBA35_36395</name>
</gene>
<dbReference type="InterPro" id="IPR008949">
    <property type="entry name" value="Isoprenoid_synthase_dom_sf"/>
</dbReference>
<reference evidence="1" key="1">
    <citation type="submission" date="2023-04" db="EMBL/GenBank/DDBJ databases">
        <title>Genomic diversity of scab-causing Streptomyces spp. in the province of Quebec, Canada.</title>
        <authorList>
            <person name="Biessy A."/>
            <person name="Cadieux M."/>
            <person name="Ciotola M."/>
            <person name="Filion M."/>
        </authorList>
    </citation>
    <scope>NUCLEOTIDE SEQUENCE</scope>
    <source>
        <strain evidence="1">B21-115</strain>
    </source>
</reference>
<name>A0ABU8AYC1_9ACTN</name>
<organism evidence="1 2">
    <name type="scientific">Streptomyces bottropensis</name>
    <dbReference type="NCBI Taxonomy" id="42235"/>
    <lineage>
        <taxon>Bacteria</taxon>
        <taxon>Bacillati</taxon>
        <taxon>Actinomycetota</taxon>
        <taxon>Actinomycetes</taxon>
        <taxon>Kitasatosporales</taxon>
        <taxon>Streptomycetaceae</taxon>
        <taxon>Streptomyces</taxon>
    </lineage>
</organism>
<protein>
    <submittedName>
        <fullName evidence="1">Uncharacterized protein</fullName>
    </submittedName>
</protein>
<comment type="caution">
    <text evidence="1">The sequence shown here is derived from an EMBL/GenBank/DDBJ whole genome shotgun (WGS) entry which is preliminary data.</text>
</comment>
<dbReference type="EMBL" id="JARULZ010000002">
    <property type="protein sequence ID" value="MEH0638686.1"/>
    <property type="molecule type" value="Genomic_DNA"/>
</dbReference>
<keyword evidence="2" id="KW-1185">Reference proteome</keyword>
<evidence type="ECO:0000313" key="1">
    <source>
        <dbReference type="EMBL" id="MEH0638686.1"/>
    </source>
</evidence>
<dbReference type="Gene3D" id="1.10.600.10">
    <property type="entry name" value="Farnesyl Diphosphate Synthase"/>
    <property type="match status" value="1"/>
</dbReference>
<sequence length="140" mass="15468">MHPAELPEGFWTFYCPLEEETGADAERLSANSAAWAQKFDLGRGDPSLSALYGVGGASLITHAFPHATTNPDLAQALADYSGWAFMTDDFIVPDPNVRDDVVHAVYRWARTMHCPRSWENGTTHLDIGRPPPPLSRTCLR</sequence>
<proteinExistence type="predicted"/>
<evidence type="ECO:0000313" key="2">
    <source>
        <dbReference type="Proteomes" id="UP001310290"/>
    </source>
</evidence>
<dbReference type="RefSeq" id="WP_334661324.1">
    <property type="nucleotide sequence ID" value="NZ_JARULZ010000002.1"/>
</dbReference>
<dbReference type="Proteomes" id="UP001310290">
    <property type="component" value="Unassembled WGS sequence"/>
</dbReference>